<dbReference type="AlphaFoldDB" id="A0A4P7HN59"/>
<accession>A0A4P7HN59</accession>
<sequence length="194" mass="20359">MTATMHVVCLKETGHVLVALAATTQSAAPDLATLVGANLPLGSLRSSLDGSDSLPPARTYLPQSVLELKSVPLDEAVIANPLHHAIDGNRVVRLPAIPIPGQVADRLDNTRLLVNGALVDTAAFTVVGDRGDPAGIRRVQSGKFVTLIAPSVYQLSLTLQILPNDTPAAIPDGTYDIFVALEGYRPFWGADAVP</sequence>
<reference evidence="2" key="1">
    <citation type="submission" date="2019-03" db="EMBL/GenBank/DDBJ databases">
        <authorList>
            <person name="Li J."/>
        </authorList>
    </citation>
    <scope>NUCLEOTIDE SEQUENCE [LARGE SCALE GENOMIC DNA]</scope>
    <source>
        <strain evidence="2">2251</strain>
    </source>
</reference>
<dbReference type="Proteomes" id="UP000296374">
    <property type="component" value="Chromosome"/>
</dbReference>
<dbReference type="RefSeq" id="WP_135313462.1">
    <property type="nucleotide sequence ID" value="NZ_CP038439.1"/>
</dbReference>
<name>A0A4P7HN59_9RHOB</name>
<dbReference type="KEGG" id="plia:E4191_11095"/>
<dbReference type="EMBL" id="CP038439">
    <property type="protein sequence ID" value="QBX35180.1"/>
    <property type="molecule type" value="Genomic_DNA"/>
</dbReference>
<gene>
    <name evidence="1" type="ORF">E4191_11095</name>
</gene>
<protein>
    <submittedName>
        <fullName evidence="1">Uncharacterized protein</fullName>
    </submittedName>
</protein>
<evidence type="ECO:0000313" key="2">
    <source>
        <dbReference type="Proteomes" id="UP000296374"/>
    </source>
</evidence>
<proteinExistence type="predicted"/>
<evidence type="ECO:0000313" key="1">
    <source>
        <dbReference type="EMBL" id="QBX35180.1"/>
    </source>
</evidence>
<organism evidence="1 2">
    <name type="scientific">Paracoccus liaowanqingii</name>
    <dbReference type="NCBI Taxonomy" id="2560053"/>
    <lineage>
        <taxon>Bacteria</taxon>
        <taxon>Pseudomonadati</taxon>
        <taxon>Pseudomonadota</taxon>
        <taxon>Alphaproteobacteria</taxon>
        <taxon>Rhodobacterales</taxon>
        <taxon>Paracoccaceae</taxon>
        <taxon>Paracoccus</taxon>
    </lineage>
</organism>